<dbReference type="Gene3D" id="3.30.420.10">
    <property type="entry name" value="Ribonuclease H-like superfamily/Ribonuclease H"/>
    <property type="match status" value="1"/>
</dbReference>
<dbReference type="InterPro" id="IPR036397">
    <property type="entry name" value="RNaseH_sf"/>
</dbReference>
<dbReference type="OMA" id="NEQKYAN"/>
<proteinExistence type="predicted"/>
<keyword evidence="2" id="KW-1185">Reference proteome</keyword>
<evidence type="ECO:0000313" key="2">
    <source>
        <dbReference type="Proteomes" id="UP000053097"/>
    </source>
</evidence>
<dbReference type="PANTHER" id="PTHR47326">
    <property type="entry name" value="TRANSPOSABLE ELEMENT TC3 TRANSPOSASE-LIKE PROTEIN"/>
    <property type="match status" value="1"/>
</dbReference>
<organism evidence="1 2">
    <name type="scientific">Ooceraea biroi</name>
    <name type="common">Clonal raider ant</name>
    <name type="synonym">Cerapachys biroi</name>
    <dbReference type="NCBI Taxonomy" id="2015173"/>
    <lineage>
        <taxon>Eukaryota</taxon>
        <taxon>Metazoa</taxon>
        <taxon>Ecdysozoa</taxon>
        <taxon>Arthropoda</taxon>
        <taxon>Hexapoda</taxon>
        <taxon>Insecta</taxon>
        <taxon>Pterygota</taxon>
        <taxon>Neoptera</taxon>
        <taxon>Endopterygota</taxon>
        <taxon>Hymenoptera</taxon>
        <taxon>Apocrita</taxon>
        <taxon>Aculeata</taxon>
        <taxon>Formicoidea</taxon>
        <taxon>Formicidae</taxon>
        <taxon>Dorylinae</taxon>
        <taxon>Ooceraea</taxon>
    </lineage>
</organism>
<gene>
    <name evidence="1" type="ORF">X777_05364</name>
</gene>
<dbReference type="PANTHER" id="PTHR47326:SF1">
    <property type="entry name" value="HTH PSQ-TYPE DOMAIN-CONTAINING PROTEIN"/>
    <property type="match status" value="1"/>
</dbReference>
<accession>A0A026WG96</accession>
<evidence type="ECO:0000313" key="1">
    <source>
        <dbReference type="EMBL" id="EZA55092.1"/>
    </source>
</evidence>
<sequence>MHYWAEDNPHWLRQVQHQHPWTVNVWCGIIGNHIIGPFFIEGTLNEQKYANFLRHELQILLHDVPLGHRIRM</sequence>
<dbReference type="Proteomes" id="UP000053097">
    <property type="component" value="Unassembled WGS sequence"/>
</dbReference>
<name>A0A026WG96_OOCBI</name>
<reference evidence="1 2" key="1">
    <citation type="journal article" date="2014" name="Curr. Biol.">
        <title>The genome of the clonal raider ant Cerapachys biroi.</title>
        <authorList>
            <person name="Oxley P.R."/>
            <person name="Ji L."/>
            <person name="Fetter-Pruneda I."/>
            <person name="McKenzie S.K."/>
            <person name="Li C."/>
            <person name="Hu H."/>
            <person name="Zhang G."/>
            <person name="Kronauer D.J."/>
        </authorList>
    </citation>
    <scope>NUCLEOTIDE SEQUENCE [LARGE SCALE GENOMIC DNA]</scope>
</reference>
<dbReference type="GO" id="GO:0003676">
    <property type="term" value="F:nucleic acid binding"/>
    <property type="evidence" value="ECO:0007669"/>
    <property type="project" value="InterPro"/>
</dbReference>
<dbReference type="EMBL" id="KK107229">
    <property type="protein sequence ID" value="EZA55092.1"/>
    <property type="molecule type" value="Genomic_DNA"/>
</dbReference>
<dbReference type="AlphaFoldDB" id="A0A026WG96"/>
<protein>
    <submittedName>
        <fullName evidence="1">Uncharacterized protein</fullName>
    </submittedName>
</protein>